<dbReference type="PANTHER" id="PTHR34541:SF2">
    <property type="entry name" value="OS01G0729900 PROTEIN"/>
    <property type="match status" value="1"/>
</dbReference>
<organism evidence="1 2">
    <name type="scientific">Rhynchospora tenuis</name>
    <dbReference type="NCBI Taxonomy" id="198213"/>
    <lineage>
        <taxon>Eukaryota</taxon>
        <taxon>Viridiplantae</taxon>
        <taxon>Streptophyta</taxon>
        <taxon>Embryophyta</taxon>
        <taxon>Tracheophyta</taxon>
        <taxon>Spermatophyta</taxon>
        <taxon>Magnoliopsida</taxon>
        <taxon>Liliopsida</taxon>
        <taxon>Poales</taxon>
        <taxon>Cyperaceae</taxon>
        <taxon>Cyperoideae</taxon>
        <taxon>Rhynchosporeae</taxon>
        <taxon>Rhynchospora</taxon>
    </lineage>
</organism>
<name>A0AAD5WAA5_9POAL</name>
<evidence type="ECO:0000313" key="1">
    <source>
        <dbReference type="EMBL" id="KAJ3684856.1"/>
    </source>
</evidence>
<dbReference type="PANTHER" id="PTHR34541">
    <property type="entry name" value="OS01G0729900 PROTEIN"/>
    <property type="match status" value="1"/>
</dbReference>
<accession>A0AAD5WAA5</accession>
<comment type="caution">
    <text evidence="1">The sequence shown here is derived from an EMBL/GenBank/DDBJ whole genome shotgun (WGS) entry which is preliminary data.</text>
</comment>
<gene>
    <name evidence="1" type="ORF">LUZ61_014020</name>
</gene>
<dbReference type="AlphaFoldDB" id="A0AAD5WAA5"/>
<evidence type="ECO:0000313" key="2">
    <source>
        <dbReference type="Proteomes" id="UP001210211"/>
    </source>
</evidence>
<proteinExistence type="predicted"/>
<keyword evidence="2" id="KW-1185">Reference proteome</keyword>
<dbReference type="Proteomes" id="UP001210211">
    <property type="component" value="Unassembled WGS sequence"/>
</dbReference>
<sequence>MERSFEAWEEVQRHGQDLMDRVAQGVTGFIQSQIVAAPPVVPPFHWPPAPAKAPFVLDEIGGRLGQAGTDIGNYFNGVVQQFFRQLPPPFRLEDDRSFIDPRLVSHSSTSPSPVERRWDVANMGLVVAQIGDQKVLEPEQVADLAIGTVGEVSEDDRDEDMEGLDSEVGFSGQFKRPHGTVNITATYDSRSRETETSVVARGDLWRVEASRGGNITPGSDRSSLLLVQLGPVLFVRDSTLLLPIHLSKQHLLWYGYDRKNGLHSLCPAVWSKHRRWLLMSMICLNPLACSFMDLQFPNGQLTYVAGEGFTSSAFVPVLGGLLQAQGKYPGETRISFSFRNKLGTRVTPMIRLPDKSFSVGVDQPMAWKQTGIMIKPSVQLSLCRTFGGSNPGSRAELIHSIYSLKEEINVICGVSSSTQPSVFTSLAIGRSKWNGNVGKSGVVISLETPLNNISSPCLSVQLNGGFEF</sequence>
<reference evidence="1 2" key="1">
    <citation type="journal article" date="2022" name="Cell">
        <title>Repeat-based holocentromeres influence genome architecture and karyotype evolution.</title>
        <authorList>
            <person name="Hofstatter P.G."/>
            <person name="Thangavel G."/>
            <person name="Lux T."/>
            <person name="Neumann P."/>
            <person name="Vondrak T."/>
            <person name="Novak P."/>
            <person name="Zhang M."/>
            <person name="Costa L."/>
            <person name="Castellani M."/>
            <person name="Scott A."/>
            <person name="Toegelov H."/>
            <person name="Fuchs J."/>
            <person name="Mata-Sucre Y."/>
            <person name="Dias Y."/>
            <person name="Vanzela A.L.L."/>
            <person name="Huettel B."/>
            <person name="Almeida C.C.S."/>
            <person name="Simkova H."/>
            <person name="Souza G."/>
            <person name="Pedrosa-Harand A."/>
            <person name="Macas J."/>
            <person name="Mayer K.F.X."/>
            <person name="Houben A."/>
            <person name="Marques A."/>
        </authorList>
    </citation>
    <scope>NUCLEOTIDE SEQUENCE [LARGE SCALE GENOMIC DNA]</scope>
    <source>
        <strain evidence="1">RhyTen1mFocal</strain>
    </source>
</reference>
<dbReference type="EMBL" id="JAMRDG010000002">
    <property type="protein sequence ID" value="KAJ3684856.1"/>
    <property type="molecule type" value="Genomic_DNA"/>
</dbReference>
<protein>
    <submittedName>
        <fullName evidence="1">Uncharacterized protein</fullName>
    </submittedName>
</protein>